<dbReference type="KEGG" id="olu:OSTLU_29285"/>
<evidence type="ECO:0000256" key="1">
    <source>
        <dbReference type="ARBA" id="ARBA00004229"/>
    </source>
</evidence>
<evidence type="ECO:0000256" key="6">
    <source>
        <dbReference type="ARBA" id="ARBA00022801"/>
    </source>
</evidence>
<name>A4RS92_OSTLU</name>
<evidence type="ECO:0000256" key="12">
    <source>
        <dbReference type="SAM" id="MobiDB-lite"/>
    </source>
</evidence>
<dbReference type="AlphaFoldDB" id="A4RS92"/>
<dbReference type="EMBL" id="CP000581">
    <property type="protein sequence ID" value="ABO93995.1"/>
    <property type="molecule type" value="Genomic_DNA"/>
</dbReference>
<organism evidence="15 16">
    <name type="scientific">Ostreococcus lucimarinus (strain CCE9901)</name>
    <dbReference type="NCBI Taxonomy" id="436017"/>
    <lineage>
        <taxon>Eukaryota</taxon>
        <taxon>Viridiplantae</taxon>
        <taxon>Chlorophyta</taxon>
        <taxon>Mamiellophyceae</taxon>
        <taxon>Mamiellales</taxon>
        <taxon>Bathycoccaceae</taxon>
        <taxon>Ostreococcus</taxon>
    </lineage>
</organism>
<comment type="similarity">
    <text evidence="2 11">Belongs to the acyl-ACP thioesterase family.</text>
</comment>
<gene>
    <name evidence="15" type="ORF">OSTLU_29285</name>
</gene>
<dbReference type="Gramene" id="ABO93995">
    <property type="protein sequence ID" value="ABO93995"/>
    <property type="gene ID" value="OSTLU_29285"/>
</dbReference>
<keyword evidence="6 11" id="KW-0378">Hydrolase</keyword>
<keyword evidence="7 11" id="KW-0276">Fatty acid metabolism</keyword>
<evidence type="ECO:0000256" key="4">
    <source>
        <dbReference type="ARBA" id="ARBA00022528"/>
    </source>
</evidence>
<comment type="function">
    <text evidence="11">Plays an essential role in chain termination during de novo fatty acid synthesis.</text>
</comment>
<keyword evidence="4 11" id="KW-0150">Chloroplast</keyword>
<dbReference type="GO" id="GO:0016297">
    <property type="term" value="F:fatty acyl-[ACP] hydrolase activity"/>
    <property type="evidence" value="ECO:0007669"/>
    <property type="project" value="InterPro"/>
</dbReference>
<keyword evidence="16" id="KW-1185">Reference proteome</keyword>
<feature type="region of interest" description="Disordered" evidence="12">
    <location>
        <begin position="22"/>
        <end position="47"/>
    </location>
</feature>
<keyword evidence="8" id="KW-0809">Transit peptide</keyword>
<feature type="domain" description="Acyl-ACP thioesterase N-terminal hotdog" evidence="13">
    <location>
        <begin position="75"/>
        <end position="206"/>
    </location>
</feature>
<keyword evidence="5 11" id="KW-0934">Plastid</keyword>
<dbReference type="GO" id="GO:0009507">
    <property type="term" value="C:chloroplast"/>
    <property type="evidence" value="ECO:0007669"/>
    <property type="project" value="UniProtKB-SubCell"/>
</dbReference>
<dbReference type="CDD" id="cd00586">
    <property type="entry name" value="4HBT"/>
    <property type="match status" value="2"/>
</dbReference>
<dbReference type="Gene3D" id="3.10.129.10">
    <property type="entry name" value="Hotdog Thioesterase"/>
    <property type="match status" value="1"/>
</dbReference>
<evidence type="ECO:0000313" key="16">
    <source>
        <dbReference type="Proteomes" id="UP000001568"/>
    </source>
</evidence>
<dbReference type="InterPro" id="IPR029069">
    <property type="entry name" value="HotDog_dom_sf"/>
</dbReference>
<dbReference type="InterPro" id="IPR049427">
    <property type="entry name" value="Acyl-ACP_TE_C"/>
</dbReference>
<dbReference type="InterPro" id="IPR045023">
    <property type="entry name" value="FATA/B"/>
</dbReference>
<dbReference type="OMA" id="TEWNFKQ"/>
<dbReference type="RefSeq" id="XP_001415703.1">
    <property type="nucleotide sequence ID" value="XM_001415666.1"/>
</dbReference>
<dbReference type="InterPro" id="IPR002864">
    <property type="entry name" value="Acyl-ACP_thioesterase_NHD"/>
</dbReference>
<dbReference type="Pfam" id="PF20791">
    <property type="entry name" value="Acyl-ACP_TE_C"/>
    <property type="match status" value="1"/>
</dbReference>
<dbReference type="STRING" id="436017.A4RS92"/>
<keyword evidence="10 11" id="KW-0275">Fatty acid biosynthesis</keyword>
<dbReference type="SUPFAM" id="SSF54637">
    <property type="entry name" value="Thioesterase/thiol ester dehydrase-isomerase"/>
    <property type="match status" value="2"/>
</dbReference>
<feature type="domain" description="Acyl-ACP thioesterase-like C-terminal" evidence="14">
    <location>
        <begin position="244"/>
        <end position="332"/>
    </location>
</feature>
<dbReference type="GO" id="GO:0000036">
    <property type="term" value="F:acyl carrier activity"/>
    <property type="evidence" value="ECO:0007669"/>
    <property type="project" value="TreeGrafter"/>
</dbReference>
<evidence type="ECO:0000256" key="9">
    <source>
        <dbReference type="ARBA" id="ARBA00023098"/>
    </source>
</evidence>
<dbReference type="OrthoDB" id="618395at2759"/>
<dbReference type="eggNOG" id="ENOG502QTE3">
    <property type="taxonomic scope" value="Eukaryota"/>
</dbReference>
<dbReference type="EC" id="3.1.2.-" evidence="11"/>
<dbReference type="PANTHER" id="PTHR31727:SF6">
    <property type="entry name" value="OLEOYL-ACYL CARRIER PROTEIN THIOESTERASE 1, CHLOROPLASTIC"/>
    <property type="match status" value="1"/>
</dbReference>
<proteinExistence type="inferred from homology"/>
<dbReference type="GeneID" id="5000041"/>
<evidence type="ECO:0000256" key="10">
    <source>
        <dbReference type="ARBA" id="ARBA00023160"/>
    </source>
</evidence>
<dbReference type="PANTHER" id="PTHR31727">
    <property type="entry name" value="OLEOYL-ACYL CARRIER PROTEIN THIOESTERASE 1, CHLOROPLASTIC"/>
    <property type="match status" value="1"/>
</dbReference>
<evidence type="ECO:0000259" key="13">
    <source>
        <dbReference type="Pfam" id="PF01643"/>
    </source>
</evidence>
<evidence type="ECO:0000256" key="7">
    <source>
        <dbReference type="ARBA" id="ARBA00022832"/>
    </source>
</evidence>
<keyword evidence="3 11" id="KW-0444">Lipid biosynthesis</keyword>
<keyword evidence="9 11" id="KW-0443">Lipid metabolism</keyword>
<evidence type="ECO:0000256" key="8">
    <source>
        <dbReference type="ARBA" id="ARBA00022946"/>
    </source>
</evidence>
<evidence type="ECO:0000259" key="14">
    <source>
        <dbReference type="Pfam" id="PF20791"/>
    </source>
</evidence>
<dbReference type="Pfam" id="PF01643">
    <property type="entry name" value="Acyl-ACP_TE"/>
    <property type="match status" value="1"/>
</dbReference>
<evidence type="ECO:0000256" key="11">
    <source>
        <dbReference type="RuleBase" id="RU363096"/>
    </source>
</evidence>
<evidence type="ECO:0000256" key="2">
    <source>
        <dbReference type="ARBA" id="ARBA00006500"/>
    </source>
</evidence>
<sequence>MLKRASWRGKYALNVRASSTSSASEVADRNGADGGGEANGSATTGAGTSFTALDDSFRGLEGTEWFSRDFSESGRRFSEVFPVRFAEVGSNGEATMVTIADLIQECACNHAQGIWGVGQSMPAEMARANLAWVCTRLHLRVRKYPKWGEKVAVSTWFEPQGKIAARRDYAITDAQTGECMGEATSQWVVFNLGSRRMARIPNSVLEDFKFQSLQQQVMEEGYAADKLPDVSEVGGACAAPITHNVRRNDMDMNGHVNNVVYVQWLLESVPPETWEKHVLSEIILEYRSECNFGDSVTATCCEIEEANDTYVLLHKLARGEGEIVRAKTVWRK</sequence>
<comment type="subcellular location">
    <subcellularLocation>
        <location evidence="1 11">Plastid</location>
        <location evidence="1 11">Chloroplast</location>
    </subcellularLocation>
</comment>
<dbReference type="HOGENOM" id="CLU_045466_1_0_1"/>
<accession>A4RS92</accession>
<reference evidence="15 16" key="1">
    <citation type="journal article" date="2007" name="Proc. Natl. Acad. Sci. U.S.A.">
        <title>The tiny eukaryote Ostreococcus provides genomic insights into the paradox of plankton speciation.</title>
        <authorList>
            <person name="Palenik B."/>
            <person name="Grimwood J."/>
            <person name="Aerts A."/>
            <person name="Rouze P."/>
            <person name="Salamov A."/>
            <person name="Putnam N."/>
            <person name="Dupont C."/>
            <person name="Jorgensen R."/>
            <person name="Derelle E."/>
            <person name="Rombauts S."/>
            <person name="Zhou K."/>
            <person name="Otillar R."/>
            <person name="Merchant S.S."/>
            <person name="Podell S."/>
            <person name="Gaasterland T."/>
            <person name="Napoli C."/>
            <person name="Gendler K."/>
            <person name="Manuell A."/>
            <person name="Tai V."/>
            <person name="Vallon O."/>
            <person name="Piganeau G."/>
            <person name="Jancek S."/>
            <person name="Heijde M."/>
            <person name="Jabbari K."/>
            <person name="Bowler C."/>
            <person name="Lohr M."/>
            <person name="Robbens S."/>
            <person name="Werner G."/>
            <person name="Dubchak I."/>
            <person name="Pazour G.J."/>
            <person name="Ren Q."/>
            <person name="Paulsen I."/>
            <person name="Delwiche C."/>
            <person name="Schmutz J."/>
            <person name="Rokhsar D."/>
            <person name="Van de Peer Y."/>
            <person name="Moreau H."/>
            <person name="Grigoriev I.V."/>
        </authorList>
    </citation>
    <scope>NUCLEOTIDE SEQUENCE [LARGE SCALE GENOMIC DNA]</scope>
    <source>
        <strain evidence="15 16">CCE9901</strain>
    </source>
</reference>
<evidence type="ECO:0000256" key="3">
    <source>
        <dbReference type="ARBA" id="ARBA00022516"/>
    </source>
</evidence>
<dbReference type="Proteomes" id="UP000001568">
    <property type="component" value="Chromosome 1"/>
</dbReference>
<evidence type="ECO:0000256" key="5">
    <source>
        <dbReference type="ARBA" id="ARBA00022640"/>
    </source>
</evidence>
<protein>
    <recommendedName>
        <fullName evidence="11">Acyl-[acyl-carrier-protein] hydrolase</fullName>
        <ecNumber evidence="11">3.1.2.-</ecNumber>
    </recommendedName>
</protein>
<evidence type="ECO:0000313" key="15">
    <source>
        <dbReference type="EMBL" id="ABO93995.1"/>
    </source>
</evidence>